<evidence type="ECO:0000256" key="1">
    <source>
        <dbReference type="ARBA" id="ARBA00005032"/>
    </source>
</evidence>
<comment type="function">
    <text evidence="6">Accepts the ubiquitin-like protein NEDD8/RUB1 from the ECR1-AXR1 E1 complex and catalyzes its covalent attachment to other proteins.</text>
</comment>
<evidence type="ECO:0000256" key="4">
    <source>
        <dbReference type="ARBA" id="ARBA00022786"/>
    </source>
</evidence>
<dbReference type="InterPro" id="IPR023313">
    <property type="entry name" value="UBQ-conjugating_AS"/>
</dbReference>
<dbReference type="GO" id="GO:0019788">
    <property type="term" value="F:NEDD8 transferase activity"/>
    <property type="evidence" value="ECO:0007669"/>
    <property type="project" value="UniProtKB-ARBA"/>
</dbReference>
<accession>A0A9E7HVZ5</accession>
<keyword evidence="11" id="KW-1185">Reference proteome</keyword>
<dbReference type="PANTHER" id="PTHR24068">
    <property type="entry name" value="UBIQUITIN-CONJUGATING ENZYME E2"/>
    <property type="match status" value="1"/>
</dbReference>
<evidence type="ECO:0000256" key="6">
    <source>
        <dbReference type="ARBA" id="ARBA00058311"/>
    </source>
</evidence>
<name>A0A9E7HVZ5_9LILI</name>
<feature type="active site" description="Glycyl thioester intermediate" evidence="7">
    <location>
        <position position="354"/>
    </location>
</feature>
<dbReference type="SMART" id="SM00212">
    <property type="entry name" value="UBCc"/>
    <property type="match status" value="1"/>
</dbReference>
<proteinExistence type="predicted"/>
<evidence type="ECO:0000313" key="11">
    <source>
        <dbReference type="Proteomes" id="UP001055439"/>
    </source>
</evidence>
<dbReference type="EMBL" id="CP097510">
    <property type="protein sequence ID" value="URE36987.1"/>
    <property type="molecule type" value="Genomic_DNA"/>
</dbReference>
<gene>
    <name evidence="10" type="ORF">MUK42_03696</name>
</gene>
<keyword evidence="2" id="KW-0808">Transferase</keyword>
<dbReference type="Proteomes" id="UP001055439">
    <property type="component" value="Chromosome 8"/>
</dbReference>
<organism evidence="10 11">
    <name type="scientific">Musa troglodytarum</name>
    <name type="common">fe'i banana</name>
    <dbReference type="NCBI Taxonomy" id="320322"/>
    <lineage>
        <taxon>Eukaryota</taxon>
        <taxon>Viridiplantae</taxon>
        <taxon>Streptophyta</taxon>
        <taxon>Embryophyta</taxon>
        <taxon>Tracheophyta</taxon>
        <taxon>Spermatophyta</taxon>
        <taxon>Magnoliopsida</taxon>
        <taxon>Liliopsida</taxon>
        <taxon>Zingiberales</taxon>
        <taxon>Musaceae</taxon>
        <taxon>Musa</taxon>
    </lineage>
</organism>
<sequence length="514" mass="57664">MRKGFGGLTFFDLLSGVPLPKHLGELPIQRPHRRGHRHSSPPHAHIGGESSRQTMEDSRRIKGRGENTEPTASSAARAKRTDERFHFGGLQRVVVEPRCCPAVAFDVTVERWLAYSSRVEDGSSGPHPCLRARPNEPPRCLSLSLSLLRLRGSPALALPPPSFPPLSLFSSPSLRFPKREAVFTFVVGGDHINRRPPVAVLRRLYPICCRFFLRPLPFCISRQSFPRRCLPEPLVDPSWDRAMIKFIKIKDQKREDAANSSGRAPVKKQSAGELRLHKDISELNLPKSTVISFPNGKDDLMNFEISIRPDEGYYQGGTFVFTFQVSPSYPHEPPKVKCKTKVYHPNIDLEGNVCLNILREDWKPVLNINTVVYGLILLFMDKMEMASARRVSQQLAKRSVTRANRSPCLGQRDVSVSVNPGADRRLSRSRDRVAAFLPVVLSVGLPPVPPPLVGDFAQLPGSWLSDGWRRAFQRFAVRTSKAIEDVSTKAAQARERLVAQLKDATKDDDSFRRP</sequence>
<dbReference type="FunFam" id="3.10.110.10:FF:000005">
    <property type="entry name" value="NEDD8-conjugating enzyme Ubc12"/>
    <property type="match status" value="1"/>
</dbReference>
<dbReference type="GO" id="GO:0005524">
    <property type="term" value="F:ATP binding"/>
    <property type="evidence" value="ECO:0007669"/>
    <property type="project" value="UniProtKB-KW"/>
</dbReference>
<dbReference type="CDD" id="cd23794">
    <property type="entry name" value="UBCc_UBE2F_UBE2M"/>
    <property type="match status" value="1"/>
</dbReference>
<keyword evidence="4" id="KW-0833">Ubl conjugation pathway</keyword>
<evidence type="ECO:0000256" key="7">
    <source>
        <dbReference type="PROSITE-ProRule" id="PRU10133"/>
    </source>
</evidence>
<evidence type="ECO:0000256" key="2">
    <source>
        <dbReference type="ARBA" id="ARBA00022679"/>
    </source>
</evidence>
<reference evidence="10" key="1">
    <citation type="submission" date="2022-05" db="EMBL/GenBank/DDBJ databases">
        <title>The Musa troglodytarum L. genome provides insights into the mechanism of non-climacteric behaviour and enrichment of carotenoids.</title>
        <authorList>
            <person name="Wang J."/>
        </authorList>
    </citation>
    <scope>NUCLEOTIDE SEQUENCE</scope>
    <source>
        <tissue evidence="10">Leaf</tissue>
    </source>
</reference>
<feature type="compositionally biased region" description="Basic and acidic residues" evidence="8">
    <location>
        <begin position="54"/>
        <end position="67"/>
    </location>
</feature>
<evidence type="ECO:0000256" key="8">
    <source>
        <dbReference type="SAM" id="MobiDB-lite"/>
    </source>
</evidence>
<feature type="domain" description="UBC core" evidence="9">
    <location>
        <begin position="275"/>
        <end position="388"/>
    </location>
</feature>
<dbReference type="InterPro" id="IPR016135">
    <property type="entry name" value="UBQ-conjugating_enzyme/RWD"/>
</dbReference>
<protein>
    <recommendedName>
        <fullName evidence="9">UBC core domain-containing protein</fullName>
    </recommendedName>
</protein>
<evidence type="ECO:0000259" key="9">
    <source>
        <dbReference type="Pfam" id="PF00179"/>
    </source>
</evidence>
<keyword evidence="3" id="KW-0547">Nucleotide-binding</keyword>
<dbReference type="Pfam" id="PF00179">
    <property type="entry name" value="UQ_con"/>
    <property type="match status" value="1"/>
</dbReference>
<dbReference type="AlphaFoldDB" id="A0A9E7HVZ5"/>
<dbReference type="Gene3D" id="3.10.110.10">
    <property type="entry name" value="Ubiquitin Conjugating Enzyme"/>
    <property type="match status" value="1"/>
</dbReference>
<comment type="pathway">
    <text evidence="1">Protein modification; protein neddylation.</text>
</comment>
<feature type="region of interest" description="Disordered" evidence="8">
    <location>
        <begin position="31"/>
        <end position="80"/>
    </location>
</feature>
<dbReference type="PROSITE" id="PS00183">
    <property type="entry name" value="UBC_1"/>
    <property type="match status" value="1"/>
</dbReference>
<dbReference type="SUPFAM" id="SSF54495">
    <property type="entry name" value="UBC-like"/>
    <property type="match status" value="1"/>
</dbReference>
<evidence type="ECO:0000313" key="10">
    <source>
        <dbReference type="EMBL" id="URE36987.1"/>
    </source>
</evidence>
<keyword evidence="5" id="KW-0067">ATP-binding</keyword>
<evidence type="ECO:0000256" key="5">
    <source>
        <dbReference type="ARBA" id="ARBA00022840"/>
    </source>
</evidence>
<dbReference type="OrthoDB" id="2101583at2759"/>
<evidence type="ECO:0000256" key="3">
    <source>
        <dbReference type="ARBA" id="ARBA00022741"/>
    </source>
</evidence>
<feature type="compositionally biased region" description="Basic residues" evidence="8">
    <location>
        <begin position="31"/>
        <end position="40"/>
    </location>
</feature>
<dbReference type="InterPro" id="IPR000608">
    <property type="entry name" value="UBC"/>
</dbReference>